<reference evidence="3" key="1">
    <citation type="submission" date="2016-10" db="EMBL/GenBank/DDBJ databases">
        <authorList>
            <person name="Varghese N."/>
            <person name="Submissions S."/>
        </authorList>
    </citation>
    <scope>NUCLEOTIDE SEQUENCE [LARGE SCALE GENOMIC DNA]</scope>
    <source>
        <strain evidence="3">CECT 8338</strain>
    </source>
</reference>
<protein>
    <submittedName>
        <fullName evidence="2">Uncharacterized protein</fullName>
    </submittedName>
</protein>
<sequence length="31" mass="3467">MKQLQLIRGKLPTIAVIIFATSLFLIIPNIT</sequence>
<accession>A0A1H2EKY9</accession>
<keyword evidence="1" id="KW-1133">Transmembrane helix</keyword>
<organism evidence="2 3">
    <name type="scientific">Halopseudomonas salegens</name>
    <dbReference type="NCBI Taxonomy" id="1434072"/>
    <lineage>
        <taxon>Bacteria</taxon>
        <taxon>Pseudomonadati</taxon>
        <taxon>Pseudomonadota</taxon>
        <taxon>Gammaproteobacteria</taxon>
        <taxon>Pseudomonadales</taxon>
        <taxon>Pseudomonadaceae</taxon>
        <taxon>Halopseudomonas</taxon>
    </lineage>
</organism>
<gene>
    <name evidence="2" type="ORF">SAMN05216210_0823</name>
</gene>
<dbReference type="AlphaFoldDB" id="A0A1H2EKY9"/>
<keyword evidence="1" id="KW-0472">Membrane</keyword>
<evidence type="ECO:0000313" key="2">
    <source>
        <dbReference type="EMBL" id="SDT95775.1"/>
    </source>
</evidence>
<proteinExistence type="predicted"/>
<evidence type="ECO:0000256" key="1">
    <source>
        <dbReference type="SAM" id="Phobius"/>
    </source>
</evidence>
<evidence type="ECO:0000313" key="3">
    <source>
        <dbReference type="Proteomes" id="UP000243924"/>
    </source>
</evidence>
<name>A0A1H2EKY9_9GAMM</name>
<dbReference type="EMBL" id="LT629787">
    <property type="protein sequence ID" value="SDT95775.1"/>
    <property type="molecule type" value="Genomic_DNA"/>
</dbReference>
<dbReference type="Proteomes" id="UP000243924">
    <property type="component" value="Chromosome I"/>
</dbReference>
<feature type="transmembrane region" description="Helical" evidence="1">
    <location>
        <begin position="12"/>
        <end position="30"/>
    </location>
</feature>
<keyword evidence="3" id="KW-1185">Reference proteome</keyword>
<keyword evidence="1" id="KW-0812">Transmembrane</keyword>